<dbReference type="PRINTS" id="PR01853">
    <property type="entry name" value="YAJCTRNLCASE"/>
</dbReference>
<keyword evidence="12" id="KW-1185">Reference proteome</keyword>
<evidence type="ECO:0000313" key="11">
    <source>
        <dbReference type="EMBL" id="OUM21634.1"/>
    </source>
</evidence>
<evidence type="ECO:0000256" key="1">
    <source>
        <dbReference type="ARBA" id="ARBA00004162"/>
    </source>
</evidence>
<name>A0A252F7A9_9FIRM</name>
<keyword evidence="7 10" id="KW-1133">Transmembrane helix</keyword>
<proteinExistence type="inferred from homology"/>
<dbReference type="PANTHER" id="PTHR33909:SF1">
    <property type="entry name" value="SEC TRANSLOCON ACCESSORY COMPLEX SUBUNIT YAJC"/>
    <property type="match status" value="1"/>
</dbReference>
<evidence type="ECO:0000313" key="12">
    <source>
        <dbReference type="Proteomes" id="UP000194903"/>
    </source>
</evidence>
<gene>
    <name evidence="11" type="ORF">CBW42_01445</name>
</gene>
<keyword evidence="9 10" id="KW-0472">Membrane</keyword>
<evidence type="ECO:0000256" key="4">
    <source>
        <dbReference type="ARBA" id="ARBA00022475"/>
    </source>
</evidence>
<evidence type="ECO:0000256" key="3">
    <source>
        <dbReference type="ARBA" id="ARBA00022448"/>
    </source>
</evidence>
<comment type="subcellular location">
    <subcellularLocation>
        <location evidence="1">Cell membrane</location>
        <topology evidence="1">Single-pass membrane protein</topology>
    </subcellularLocation>
</comment>
<dbReference type="Proteomes" id="UP000194903">
    <property type="component" value="Unassembled WGS sequence"/>
</dbReference>
<dbReference type="SMART" id="SM01323">
    <property type="entry name" value="YajC"/>
    <property type="match status" value="1"/>
</dbReference>
<keyword evidence="8" id="KW-0811">Translocation</keyword>
<keyword evidence="4" id="KW-1003">Cell membrane</keyword>
<evidence type="ECO:0000256" key="10">
    <source>
        <dbReference type="SAM" id="Phobius"/>
    </source>
</evidence>
<dbReference type="NCBIfam" id="TIGR00739">
    <property type="entry name" value="yajC"/>
    <property type="match status" value="1"/>
</dbReference>
<evidence type="ECO:0000256" key="7">
    <source>
        <dbReference type="ARBA" id="ARBA00022989"/>
    </source>
</evidence>
<keyword evidence="6" id="KW-0653">Protein transport</keyword>
<sequence length="96" mass="11118">MPGAETYLSFVPLILIFVLFYFMLIRPQKKRDKQDKEMRDSIIVGDRICTIGGIIGKVVSVRDDEIVIETSGNRMKFYKWAIRSKIEKDSDASEEK</sequence>
<dbReference type="PANTHER" id="PTHR33909">
    <property type="entry name" value="SEC TRANSLOCON ACCESSORY COMPLEX SUBUNIT YAJC"/>
    <property type="match status" value="1"/>
</dbReference>
<keyword evidence="3" id="KW-0813">Transport</keyword>
<organism evidence="11 12">
    <name type="scientific">Butyricicoccus porcorum</name>
    <dbReference type="NCBI Taxonomy" id="1945634"/>
    <lineage>
        <taxon>Bacteria</taxon>
        <taxon>Bacillati</taxon>
        <taxon>Bacillota</taxon>
        <taxon>Clostridia</taxon>
        <taxon>Eubacteriales</taxon>
        <taxon>Butyricicoccaceae</taxon>
        <taxon>Butyricicoccus</taxon>
    </lineage>
</organism>
<dbReference type="GO" id="GO:0005886">
    <property type="term" value="C:plasma membrane"/>
    <property type="evidence" value="ECO:0007669"/>
    <property type="project" value="UniProtKB-SubCell"/>
</dbReference>
<dbReference type="OrthoDB" id="9800132at2"/>
<comment type="similarity">
    <text evidence="2">Belongs to the YajC family.</text>
</comment>
<dbReference type="InterPro" id="IPR003849">
    <property type="entry name" value="Preprotein_translocase_YajC"/>
</dbReference>
<dbReference type="GO" id="GO:0015031">
    <property type="term" value="P:protein transport"/>
    <property type="evidence" value="ECO:0007669"/>
    <property type="project" value="UniProtKB-KW"/>
</dbReference>
<evidence type="ECO:0000256" key="6">
    <source>
        <dbReference type="ARBA" id="ARBA00022927"/>
    </source>
</evidence>
<keyword evidence="5 10" id="KW-0812">Transmembrane</keyword>
<evidence type="ECO:0000256" key="9">
    <source>
        <dbReference type="ARBA" id="ARBA00023136"/>
    </source>
</evidence>
<protein>
    <submittedName>
        <fullName evidence="11">Preprotein translocase subunit YajC</fullName>
    </submittedName>
</protein>
<evidence type="ECO:0000256" key="5">
    <source>
        <dbReference type="ARBA" id="ARBA00022692"/>
    </source>
</evidence>
<accession>A0A252F7A9</accession>
<reference evidence="11 12" key="1">
    <citation type="submission" date="2017-05" db="EMBL/GenBank/DDBJ databases">
        <title>Butyricicoccus porcorum sp. nov. a butyrate-producing bacterium from the swine intestinal tract.</title>
        <authorList>
            <person name="Trachsel J."/>
            <person name="Humphrey S."/>
            <person name="Allen H.K."/>
        </authorList>
    </citation>
    <scope>NUCLEOTIDE SEQUENCE [LARGE SCALE GENOMIC DNA]</scope>
    <source>
        <strain evidence="11">BB10</strain>
    </source>
</reference>
<dbReference type="Pfam" id="PF02699">
    <property type="entry name" value="YajC"/>
    <property type="match status" value="1"/>
</dbReference>
<dbReference type="EMBL" id="NHOC01000002">
    <property type="protein sequence ID" value="OUM21634.1"/>
    <property type="molecule type" value="Genomic_DNA"/>
</dbReference>
<evidence type="ECO:0000256" key="2">
    <source>
        <dbReference type="ARBA" id="ARBA00006742"/>
    </source>
</evidence>
<feature type="transmembrane region" description="Helical" evidence="10">
    <location>
        <begin position="6"/>
        <end position="24"/>
    </location>
</feature>
<evidence type="ECO:0000256" key="8">
    <source>
        <dbReference type="ARBA" id="ARBA00023010"/>
    </source>
</evidence>
<comment type="caution">
    <text evidence="11">The sequence shown here is derived from an EMBL/GenBank/DDBJ whole genome shotgun (WGS) entry which is preliminary data.</text>
</comment>
<dbReference type="AlphaFoldDB" id="A0A252F7A9"/>